<dbReference type="SUPFAM" id="SSF52218">
    <property type="entry name" value="Flavoproteins"/>
    <property type="match status" value="1"/>
</dbReference>
<protein>
    <submittedName>
        <fullName evidence="5">Flavodoxin family protein</fullName>
    </submittedName>
</protein>
<keyword evidence="3" id="KW-0288">FMN</keyword>
<feature type="domain" description="Flavodoxin-like" evidence="4">
    <location>
        <begin position="4"/>
        <end position="156"/>
    </location>
</feature>
<proteinExistence type="predicted"/>
<evidence type="ECO:0000313" key="5">
    <source>
        <dbReference type="EMBL" id="WEK47971.1"/>
    </source>
</evidence>
<sequence length="204" mass="21365">MSSVAIVYHSGFGHTHILAQEVARGVEDGGAQAVLLQIEPGQHEFDDFFGQIAQADAVILGSPTYMGTVSGPMKIFMDASAKPYFVKEWKDKLAAAFTVSASPSGDKLNTLTTLAIFAAQHGMLWIGTGQNPGNNDDTSAATDAENRLGSFLGMMSQAANDSPEVTPRAGDRATARSLGRRVALAAARWGAGARSALPEPALTD</sequence>
<evidence type="ECO:0000256" key="2">
    <source>
        <dbReference type="ARBA" id="ARBA00022630"/>
    </source>
</evidence>
<dbReference type="GO" id="GO:0003955">
    <property type="term" value="F:NAD(P)H dehydrogenase (quinone) activity"/>
    <property type="evidence" value="ECO:0007669"/>
    <property type="project" value="TreeGrafter"/>
</dbReference>
<dbReference type="PANTHER" id="PTHR30546">
    <property type="entry name" value="FLAVODOXIN-RELATED PROTEIN WRBA-RELATED"/>
    <property type="match status" value="1"/>
</dbReference>
<dbReference type="PROSITE" id="PS00201">
    <property type="entry name" value="FLAVODOXIN"/>
    <property type="match status" value="1"/>
</dbReference>
<dbReference type="PANTHER" id="PTHR30546:SF23">
    <property type="entry name" value="FLAVOPROTEIN-LIKE PROTEIN YCP4-RELATED"/>
    <property type="match status" value="1"/>
</dbReference>
<dbReference type="InterPro" id="IPR005025">
    <property type="entry name" value="FMN_Rdtase-like_dom"/>
</dbReference>
<dbReference type="GO" id="GO:0016020">
    <property type="term" value="C:membrane"/>
    <property type="evidence" value="ECO:0007669"/>
    <property type="project" value="TreeGrafter"/>
</dbReference>
<dbReference type="GO" id="GO:0009055">
    <property type="term" value="F:electron transfer activity"/>
    <property type="evidence" value="ECO:0007669"/>
    <property type="project" value="InterPro"/>
</dbReference>
<comment type="cofactor">
    <cofactor evidence="1">
        <name>FMN</name>
        <dbReference type="ChEBI" id="CHEBI:58210"/>
    </cofactor>
</comment>
<evidence type="ECO:0000259" key="4">
    <source>
        <dbReference type="PROSITE" id="PS50902"/>
    </source>
</evidence>
<dbReference type="PROSITE" id="PS50902">
    <property type="entry name" value="FLAVODOXIN_LIKE"/>
    <property type="match status" value="1"/>
</dbReference>
<gene>
    <name evidence="5" type="ORF">P0Y56_06645</name>
</gene>
<dbReference type="KEGG" id="acob:P0Y56_06645"/>
<dbReference type="GO" id="GO:0010181">
    <property type="term" value="F:FMN binding"/>
    <property type="evidence" value="ECO:0007669"/>
    <property type="project" value="InterPro"/>
</dbReference>
<dbReference type="InterPro" id="IPR001226">
    <property type="entry name" value="Flavodoxin_CS"/>
</dbReference>
<name>A0AAJ5X8Z6_9SPHN</name>
<dbReference type="EMBL" id="CP119316">
    <property type="protein sequence ID" value="WEK47971.1"/>
    <property type="molecule type" value="Genomic_DNA"/>
</dbReference>
<dbReference type="AlphaFoldDB" id="A0AAJ5X8Z6"/>
<evidence type="ECO:0000313" key="6">
    <source>
        <dbReference type="Proteomes" id="UP001218362"/>
    </source>
</evidence>
<accession>A0AAJ5X8Z6</accession>
<dbReference type="Gene3D" id="3.40.50.360">
    <property type="match status" value="1"/>
</dbReference>
<organism evidence="5 6">
    <name type="scientific">Candidatus Andeanibacterium colombiense</name>
    <dbReference type="NCBI Taxonomy" id="3121345"/>
    <lineage>
        <taxon>Bacteria</taxon>
        <taxon>Pseudomonadati</taxon>
        <taxon>Pseudomonadota</taxon>
        <taxon>Alphaproteobacteria</taxon>
        <taxon>Sphingomonadales</taxon>
        <taxon>Sphingomonadaceae</taxon>
        <taxon>Candidatus Andeanibacterium</taxon>
    </lineage>
</organism>
<dbReference type="Proteomes" id="UP001218362">
    <property type="component" value="Chromosome"/>
</dbReference>
<keyword evidence="2" id="KW-0285">Flavoprotein</keyword>
<reference evidence="5" key="1">
    <citation type="submission" date="2023-03" db="EMBL/GenBank/DDBJ databases">
        <title>Andean soil-derived lignocellulolytic bacterial consortium as a source of novel taxa and putative plastic-active enzymes.</title>
        <authorList>
            <person name="Diaz-Garcia L."/>
            <person name="Chuvochina M."/>
            <person name="Feuerriegel G."/>
            <person name="Bunk B."/>
            <person name="Sproer C."/>
            <person name="Streit W.R."/>
            <person name="Rodriguez L.M."/>
            <person name="Overmann J."/>
            <person name="Jimenez D.J."/>
        </authorList>
    </citation>
    <scope>NUCLEOTIDE SEQUENCE</scope>
    <source>
        <strain evidence="5">MAG 26</strain>
    </source>
</reference>
<dbReference type="InterPro" id="IPR029039">
    <property type="entry name" value="Flavoprotein-like_sf"/>
</dbReference>
<dbReference type="Pfam" id="PF03358">
    <property type="entry name" value="FMN_red"/>
    <property type="match status" value="1"/>
</dbReference>
<evidence type="ECO:0000256" key="1">
    <source>
        <dbReference type="ARBA" id="ARBA00001917"/>
    </source>
</evidence>
<evidence type="ECO:0000256" key="3">
    <source>
        <dbReference type="ARBA" id="ARBA00022643"/>
    </source>
</evidence>
<dbReference type="InterPro" id="IPR008254">
    <property type="entry name" value="Flavodoxin/NO_synth"/>
</dbReference>